<dbReference type="Proteomes" id="UP000187203">
    <property type="component" value="Unassembled WGS sequence"/>
</dbReference>
<dbReference type="AlphaFoldDB" id="A0A1R3H7P7"/>
<organism evidence="1 2">
    <name type="scientific">Corchorus olitorius</name>
    <dbReference type="NCBI Taxonomy" id="93759"/>
    <lineage>
        <taxon>Eukaryota</taxon>
        <taxon>Viridiplantae</taxon>
        <taxon>Streptophyta</taxon>
        <taxon>Embryophyta</taxon>
        <taxon>Tracheophyta</taxon>
        <taxon>Spermatophyta</taxon>
        <taxon>Magnoliopsida</taxon>
        <taxon>eudicotyledons</taxon>
        <taxon>Gunneridae</taxon>
        <taxon>Pentapetalae</taxon>
        <taxon>rosids</taxon>
        <taxon>malvids</taxon>
        <taxon>Malvales</taxon>
        <taxon>Malvaceae</taxon>
        <taxon>Grewioideae</taxon>
        <taxon>Apeibeae</taxon>
        <taxon>Corchorus</taxon>
    </lineage>
</organism>
<accession>A0A1R3H7P7</accession>
<evidence type="ECO:0000313" key="2">
    <source>
        <dbReference type="Proteomes" id="UP000187203"/>
    </source>
</evidence>
<evidence type="ECO:0000313" key="1">
    <source>
        <dbReference type="EMBL" id="OMO66351.1"/>
    </source>
</evidence>
<keyword evidence="2" id="KW-1185">Reference proteome</keyword>
<name>A0A1R3H7P7_9ROSI</name>
<reference evidence="2" key="1">
    <citation type="submission" date="2013-09" db="EMBL/GenBank/DDBJ databases">
        <title>Corchorus olitorius genome sequencing.</title>
        <authorList>
            <person name="Alam M."/>
            <person name="Haque M.S."/>
            <person name="Islam M.S."/>
            <person name="Emdad E.M."/>
            <person name="Islam M.M."/>
            <person name="Ahmed B."/>
            <person name="Halim A."/>
            <person name="Hossen Q.M.M."/>
            <person name="Hossain M.Z."/>
            <person name="Ahmed R."/>
            <person name="Khan M.M."/>
            <person name="Islam R."/>
            <person name="Rashid M.M."/>
            <person name="Khan S.A."/>
            <person name="Rahman M.S."/>
            <person name="Alam M."/>
            <person name="Yahiya A.S."/>
            <person name="Khan M.S."/>
            <person name="Azam M.S."/>
            <person name="Haque T."/>
            <person name="Lashkar M.Z.H."/>
            <person name="Akhand A.I."/>
            <person name="Morshed G."/>
            <person name="Roy S."/>
            <person name="Uddin K.S."/>
            <person name="Rabeya T."/>
            <person name="Hossain A.S."/>
            <person name="Chowdhury A."/>
            <person name="Snigdha A.R."/>
            <person name="Mortoza M.S."/>
            <person name="Matin S.A."/>
            <person name="Hoque S.M.E."/>
            <person name="Islam M.K."/>
            <person name="Roy D.K."/>
            <person name="Haider R."/>
            <person name="Moosa M.M."/>
            <person name="Elias S.M."/>
            <person name="Hasan A.M."/>
            <person name="Jahan S."/>
            <person name="Shafiuddin M."/>
            <person name="Mahmood N."/>
            <person name="Shommy N.S."/>
        </authorList>
    </citation>
    <scope>NUCLEOTIDE SEQUENCE [LARGE SCALE GENOMIC DNA]</scope>
    <source>
        <strain evidence="2">cv. O-4</strain>
    </source>
</reference>
<dbReference type="EMBL" id="AWUE01020757">
    <property type="protein sequence ID" value="OMO66351.1"/>
    <property type="molecule type" value="Genomic_DNA"/>
</dbReference>
<dbReference type="OrthoDB" id="10592209at2759"/>
<comment type="caution">
    <text evidence="1">The sequence shown here is derived from an EMBL/GenBank/DDBJ whole genome shotgun (WGS) entry which is preliminary data.</text>
</comment>
<gene>
    <name evidence="1" type="ORF">COLO4_30605</name>
</gene>
<protein>
    <submittedName>
        <fullName evidence="1">Uncharacterized protein</fullName>
    </submittedName>
</protein>
<proteinExistence type="predicted"/>
<sequence length="43" mass="5334">MEEFCVDKYVKKRPNRLSYQARFVLKPLIKTIFDDYQKYTVKM</sequence>